<dbReference type="Gene3D" id="3.30.160.60">
    <property type="entry name" value="Classic Zinc Finger"/>
    <property type="match status" value="1"/>
</dbReference>
<dbReference type="OrthoDB" id="3871127at2759"/>
<accession>A0A9P8EMJ7</accession>
<reference evidence="8" key="1">
    <citation type="journal article" date="2021" name="J Fungi (Basel)">
        <title>Virulence traits and population genomics of the black yeast Aureobasidium melanogenum.</title>
        <authorList>
            <person name="Cernosa A."/>
            <person name="Sun X."/>
            <person name="Gostincar C."/>
            <person name="Fang C."/>
            <person name="Gunde-Cimerman N."/>
            <person name="Song Z."/>
        </authorList>
    </citation>
    <scope>NUCLEOTIDE SEQUENCE</scope>
    <source>
        <strain evidence="8">EXF-9911</strain>
    </source>
</reference>
<keyword evidence="3 5" id="KW-0863">Zinc-finger</keyword>
<dbReference type="InterPro" id="IPR050329">
    <property type="entry name" value="GLI_C2H2-zinc-finger"/>
</dbReference>
<reference evidence="8" key="2">
    <citation type="submission" date="2021-08" db="EMBL/GenBank/DDBJ databases">
        <authorList>
            <person name="Gostincar C."/>
            <person name="Sun X."/>
            <person name="Song Z."/>
            <person name="Gunde-Cimerman N."/>
        </authorList>
    </citation>
    <scope>NUCLEOTIDE SEQUENCE</scope>
    <source>
        <strain evidence="8">EXF-9911</strain>
    </source>
</reference>
<dbReference type="GO" id="GO:0000978">
    <property type="term" value="F:RNA polymerase II cis-regulatory region sequence-specific DNA binding"/>
    <property type="evidence" value="ECO:0007669"/>
    <property type="project" value="TreeGrafter"/>
</dbReference>
<dbReference type="EMBL" id="JAHFXF010000188">
    <property type="protein sequence ID" value="KAG9693618.1"/>
    <property type="molecule type" value="Genomic_DNA"/>
</dbReference>
<dbReference type="PANTHER" id="PTHR19818">
    <property type="entry name" value="ZINC FINGER PROTEIN ZIC AND GLI"/>
    <property type="match status" value="1"/>
</dbReference>
<keyword evidence="1" id="KW-0479">Metal-binding</keyword>
<keyword evidence="4" id="KW-0862">Zinc</keyword>
<evidence type="ECO:0000313" key="9">
    <source>
        <dbReference type="Proteomes" id="UP000779574"/>
    </source>
</evidence>
<feature type="domain" description="C2H2-type" evidence="7">
    <location>
        <begin position="268"/>
        <end position="295"/>
    </location>
</feature>
<dbReference type="PANTHER" id="PTHR19818:SF139">
    <property type="entry name" value="PAIR-RULE PROTEIN ODD-PAIRED"/>
    <property type="match status" value="1"/>
</dbReference>
<dbReference type="GO" id="GO:0005634">
    <property type="term" value="C:nucleus"/>
    <property type="evidence" value="ECO:0007669"/>
    <property type="project" value="UniProtKB-ARBA"/>
</dbReference>
<dbReference type="GO" id="GO:0008270">
    <property type="term" value="F:zinc ion binding"/>
    <property type="evidence" value="ECO:0007669"/>
    <property type="project" value="UniProtKB-KW"/>
</dbReference>
<organism evidence="8 9">
    <name type="scientific">Aureobasidium melanogenum</name>
    <name type="common">Aureobasidium pullulans var. melanogenum</name>
    <dbReference type="NCBI Taxonomy" id="46634"/>
    <lineage>
        <taxon>Eukaryota</taxon>
        <taxon>Fungi</taxon>
        <taxon>Dikarya</taxon>
        <taxon>Ascomycota</taxon>
        <taxon>Pezizomycotina</taxon>
        <taxon>Dothideomycetes</taxon>
        <taxon>Dothideomycetidae</taxon>
        <taxon>Dothideales</taxon>
        <taxon>Saccotheciaceae</taxon>
        <taxon>Aureobasidium</taxon>
    </lineage>
</organism>
<dbReference type="GO" id="GO:0010557">
    <property type="term" value="P:positive regulation of macromolecule biosynthetic process"/>
    <property type="evidence" value="ECO:0007669"/>
    <property type="project" value="UniProtKB-ARBA"/>
</dbReference>
<feature type="region of interest" description="Disordered" evidence="6">
    <location>
        <begin position="310"/>
        <end position="342"/>
    </location>
</feature>
<comment type="caution">
    <text evidence="8">The sequence shown here is derived from an EMBL/GenBank/DDBJ whole genome shotgun (WGS) entry which is preliminary data.</text>
</comment>
<gene>
    <name evidence="8" type="ORF">KCU76_g5851</name>
</gene>
<evidence type="ECO:0000256" key="3">
    <source>
        <dbReference type="ARBA" id="ARBA00022771"/>
    </source>
</evidence>
<evidence type="ECO:0000313" key="8">
    <source>
        <dbReference type="EMBL" id="KAG9693618.1"/>
    </source>
</evidence>
<evidence type="ECO:0000256" key="1">
    <source>
        <dbReference type="ARBA" id="ARBA00022723"/>
    </source>
</evidence>
<protein>
    <recommendedName>
        <fullName evidence="7">C2H2-type domain-containing protein</fullName>
    </recommendedName>
</protein>
<dbReference type="GO" id="GO:0000981">
    <property type="term" value="F:DNA-binding transcription factor activity, RNA polymerase II-specific"/>
    <property type="evidence" value="ECO:0007669"/>
    <property type="project" value="TreeGrafter"/>
</dbReference>
<dbReference type="AlphaFoldDB" id="A0A9P8EMJ7"/>
<evidence type="ECO:0000256" key="6">
    <source>
        <dbReference type="SAM" id="MobiDB-lite"/>
    </source>
</evidence>
<sequence>MDAYAYLYERAARPYNECPTLSYLAEGCTLLMTTYSWNRRLRDVLAEHKLTGYENARLAATISFKKCEYLPTIHQELRDHLMKLMVYIITTKGYDITSEDNDEHKYTKLSAKMDVRELNIVLKPTLRGVKIFDNDEIDEEFAEVTLDIWGVLGFQRVLEHTAKRYVLSSNGDGHAYWDLIAPEGLTATWSQSVSIMHDLWSASEGDVVGENESKMSWHQQMIRLMANNSWQTQLSLIFNLIITQTSLIRRNSTMKIKFSPNDILPYTIECNVCGSRFYRMSDWDEHEPIHDVEDPDAFQEPLVFNFGVSEEPSLPAASSGPEQTDQQLEDDENDAAEAAAPAGRVRLPRHVRARGKYIPRDAPTAQAPTSQNSVQCQWTNCNSTSSGEDANKDLFEHLTDHFGPGQKDIVCEWNGCTAKPQRDNFYMRIHVQKHAGVEGMLECQGGCGEKFNTASTRSKHHQTCARALARRGDNGRYE</sequence>
<keyword evidence="2" id="KW-0677">Repeat</keyword>
<name>A0A9P8EMJ7_AURME</name>
<dbReference type="InterPro" id="IPR013087">
    <property type="entry name" value="Znf_C2H2_type"/>
</dbReference>
<feature type="non-terminal residue" evidence="8">
    <location>
        <position position="478"/>
    </location>
</feature>
<evidence type="ECO:0000256" key="5">
    <source>
        <dbReference type="PROSITE-ProRule" id="PRU00042"/>
    </source>
</evidence>
<evidence type="ECO:0000259" key="7">
    <source>
        <dbReference type="PROSITE" id="PS50157"/>
    </source>
</evidence>
<evidence type="ECO:0000256" key="2">
    <source>
        <dbReference type="ARBA" id="ARBA00022737"/>
    </source>
</evidence>
<proteinExistence type="predicted"/>
<dbReference type="PROSITE" id="PS00028">
    <property type="entry name" value="ZINC_FINGER_C2H2_1"/>
    <property type="match status" value="1"/>
</dbReference>
<dbReference type="PROSITE" id="PS50157">
    <property type="entry name" value="ZINC_FINGER_C2H2_2"/>
    <property type="match status" value="1"/>
</dbReference>
<evidence type="ECO:0000256" key="4">
    <source>
        <dbReference type="ARBA" id="ARBA00022833"/>
    </source>
</evidence>
<dbReference type="Proteomes" id="UP000779574">
    <property type="component" value="Unassembled WGS sequence"/>
</dbReference>